<keyword evidence="3" id="KW-1185">Reference proteome</keyword>
<dbReference type="Proteomes" id="UP000708208">
    <property type="component" value="Unassembled WGS sequence"/>
</dbReference>
<gene>
    <name evidence="2" type="ORF">AFUS01_LOCUS45581</name>
</gene>
<feature type="non-terminal residue" evidence="2">
    <location>
        <position position="1"/>
    </location>
</feature>
<name>A0A8J2PTG3_9HEXA</name>
<feature type="region of interest" description="Disordered" evidence="1">
    <location>
        <begin position="55"/>
        <end position="78"/>
    </location>
</feature>
<comment type="caution">
    <text evidence="2">The sequence shown here is derived from an EMBL/GenBank/DDBJ whole genome shotgun (WGS) entry which is preliminary data.</text>
</comment>
<evidence type="ECO:0000313" key="2">
    <source>
        <dbReference type="EMBL" id="CAG7836325.1"/>
    </source>
</evidence>
<protein>
    <submittedName>
        <fullName evidence="2">Uncharacterized protein</fullName>
    </submittedName>
</protein>
<evidence type="ECO:0000313" key="3">
    <source>
        <dbReference type="Proteomes" id="UP000708208"/>
    </source>
</evidence>
<sequence>MSSFQLIALSSQGYTGEWGHRHRSVESVQKIDEDSATETFPEDGFDTLVTTTAAGTTDTFTGTDNSQFGFGGNEQEKD</sequence>
<evidence type="ECO:0000256" key="1">
    <source>
        <dbReference type="SAM" id="MobiDB-lite"/>
    </source>
</evidence>
<accession>A0A8J2PTG3</accession>
<dbReference type="EMBL" id="CAJVCH010570979">
    <property type="protein sequence ID" value="CAG7836325.1"/>
    <property type="molecule type" value="Genomic_DNA"/>
</dbReference>
<proteinExistence type="predicted"/>
<organism evidence="2 3">
    <name type="scientific">Allacma fusca</name>
    <dbReference type="NCBI Taxonomy" id="39272"/>
    <lineage>
        <taxon>Eukaryota</taxon>
        <taxon>Metazoa</taxon>
        <taxon>Ecdysozoa</taxon>
        <taxon>Arthropoda</taxon>
        <taxon>Hexapoda</taxon>
        <taxon>Collembola</taxon>
        <taxon>Symphypleona</taxon>
        <taxon>Sminthuridae</taxon>
        <taxon>Allacma</taxon>
    </lineage>
</organism>
<dbReference type="AlphaFoldDB" id="A0A8J2PTG3"/>
<reference evidence="2" key="1">
    <citation type="submission" date="2021-06" db="EMBL/GenBank/DDBJ databases">
        <authorList>
            <person name="Hodson N. C."/>
            <person name="Mongue J. A."/>
            <person name="Jaron S. K."/>
        </authorList>
    </citation>
    <scope>NUCLEOTIDE SEQUENCE</scope>
</reference>